<dbReference type="EMBL" id="CP023434">
    <property type="protein sequence ID" value="AXY24763.1"/>
    <property type="molecule type" value="Genomic_DNA"/>
</dbReference>
<dbReference type="RefSeq" id="WP_118989628.1">
    <property type="nucleotide sequence ID" value="NZ_CP023434.1"/>
</dbReference>
<dbReference type="KEGG" id="abae:CL176_09820"/>
<protein>
    <submittedName>
        <fullName evidence="7">ATP-binding protein</fullName>
    </submittedName>
</protein>
<dbReference type="SMART" id="SM00382">
    <property type="entry name" value="AAA"/>
    <property type="match status" value="1"/>
</dbReference>
<dbReference type="EMBL" id="CP023434">
    <property type="protein sequence ID" value="AXY25040.1"/>
    <property type="molecule type" value="Genomic_DNA"/>
</dbReference>
<evidence type="ECO:0000256" key="3">
    <source>
        <dbReference type="ARBA" id="ARBA00022840"/>
    </source>
</evidence>
<proteinExistence type="inferred from homology"/>
<dbReference type="KEGG" id="abae:CL176_10255"/>
<feature type="domain" description="AAA+ ATPase" evidence="4">
    <location>
        <begin position="96"/>
        <end position="231"/>
    </location>
</feature>
<dbReference type="InterPro" id="IPR047661">
    <property type="entry name" value="IstB"/>
</dbReference>
<dbReference type="InterPro" id="IPR002611">
    <property type="entry name" value="IstB_ATP-bd"/>
</dbReference>
<dbReference type="EMBL" id="CP023434">
    <property type="protein sequence ID" value="AXY26269.1"/>
    <property type="molecule type" value="Genomic_DNA"/>
</dbReference>
<evidence type="ECO:0000313" key="11">
    <source>
        <dbReference type="EMBL" id="AXY25516.1"/>
    </source>
</evidence>
<dbReference type="Gene3D" id="3.40.50.300">
    <property type="entry name" value="P-loop containing nucleotide triphosphate hydrolases"/>
    <property type="match status" value="1"/>
</dbReference>
<name>A0A347WIF0_9LACT</name>
<evidence type="ECO:0000313" key="15">
    <source>
        <dbReference type="EMBL" id="AXY26422.1"/>
    </source>
</evidence>
<sequence>MLTIAEAANELKLPYLKENYQHLLLEYTSRGLDLEEALTEILTEEVEQRRNRSYQRRIRQAKFSQKKYLMDFDEKVFKEGVRQQLRELKTLNFIQEKQNVILIGNPGTGKTHFSIGLGMEACLQNYHVQFVNAPNLVIELREAVTQSQFYRFKQRLNKVDLLIVDELGYLSFDEAGAELLFNLLSNRMGKGSTMITTNLTFDRWQECFKDPTLTGALVDRLAFKAHVVDMRGESYRMKQTSAWKEAQASQKEV</sequence>
<evidence type="ECO:0000313" key="14">
    <source>
        <dbReference type="EMBL" id="AXY26343.1"/>
    </source>
</evidence>
<evidence type="ECO:0000313" key="5">
    <source>
        <dbReference type="EMBL" id="AXY24704.1"/>
    </source>
</evidence>
<keyword evidence="2" id="KW-0547">Nucleotide-binding</keyword>
<evidence type="ECO:0000313" key="10">
    <source>
        <dbReference type="EMBL" id="AXY25078.1"/>
    </source>
</evidence>
<evidence type="ECO:0000313" key="12">
    <source>
        <dbReference type="EMBL" id="AXY25764.1"/>
    </source>
</evidence>
<dbReference type="KEGG" id="abae:CL176_01820"/>
<dbReference type="InterPro" id="IPR028350">
    <property type="entry name" value="DNAC/IstB-like"/>
</dbReference>
<dbReference type="KEGG" id="abae:CL176_05640"/>
<dbReference type="NCBIfam" id="NF038214">
    <property type="entry name" value="IS21_help_AAA"/>
    <property type="match status" value="1"/>
</dbReference>
<dbReference type="EMBL" id="CP023434">
    <property type="protein sequence ID" value="AXY26422.1"/>
    <property type="molecule type" value="Genomic_DNA"/>
</dbReference>
<dbReference type="EMBL" id="CP023434">
    <property type="protein sequence ID" value="AXY24971.1"/>
    <property type="molecule type" value="Genomic_DNA"/>
</dbReference>
<evidence type="ECO:0000256" key="1">
    <source>
        <dbReference type="ARBA" id="ARBA00008059"/>
    </source>
</evidence>
<dbReference type="KEGG" id="abae:CL176_10695"/>
<organism evidence="7 16">
    <name type="scientific">Suicoccus acidiformans</name>
    <dbReference type="NCBI Taxonomy" id="2036206"/>
    <lineage>
        <taxon>Bacteria</taxon>
        <taxon>Bacillati</taxon>
        <taxon>Bacillota</taxon>
        <taxon>Bacilli</taxon>
        <taxon>Lactobacillales</taxon>
        <taxon>Aerococcaceae</taxon>
        <taxon>Suicoccus</taxon>
    </lineage>
</organism>
<evidence type="ECO:0000259" key="4">
    <source>
        <dbReference type="SMART" id="SM00382"/>
    </source>
</evidence>
<evidence type="ECO:0000313" key="9">
    <source>
        <dbReference type="EMBL" id="AXY25040.1"/>
    </source>
</evidence>
<evidence type="ECO:0000313" key="16">
    <source>
        <dbReference type="Proteomes" id="UP000263232"/>
    </source>
</evidence>
<dbReference type="KEGG" id="abae:CL176_02795"/>
<evidence type="ECO:0000313" key="8">
    <source>
        <dbReference type="EMBL" id="AXY24971.1"/>
    </source>
</evidence>
<dbReference type="PANTHER" id="PTHR30050">
    <property type="entry name" value="CHROMOSOMAL REPLICATION INITIATOR PROTEIN DNAA"/>
    <property type="match status" value="1"/>
</dbReference>
<dbReference type="InterPro" id="IPR027417">
    <property type="entry name" value="P-loop_NTPase"/>
</dbReference>
<dbReference type="PIRSF" id="PIRSF003073">
    <property type="entry name" value="DNAC_TnpB_IstB"/>
    <property type="match status" value="1"/>
</dbReference>
<dbReference type="InterPro" id="IPR003593">
    <property type="entry name" value="AAA+_ATPase"/>
</dbReference>
<dbReference type="KEGG" id="abae:CL176_02420"/>
<evidence type="ECO:0000313" key="6">
    <source>
        <dbReference type="EMBL" id="AXY24763.1"/>
    </source>
</evidence>
<accession>A0A347WIF0</accession>
<evidence type="ECO:0000256" key="2">
    <source>
        <dbReference type="ARBA" id="ARBA00022741"/>
    </source>
</evidence>
<evidence type="ECO:0000313" key="7">
    <source>
        <dbReference type="EMBL" id="AXY24857.1"/>
    </source>
</evidence>
<dbReference type="AlphaFoldDB" id="A0A347WIF0"/>
<evidence type="ECO:0000313" key="13">
    <source>
        <dbReference type="EMBL" id="AXY26269.1"/>
    </source>
</evidence>
<dbReference type="EMBL" id="CP023434">
    <property type="protein sequence ID" value="AXY26343.1"/>
    <property type="molecule type" value="Genomic_DNA"/>
</dbReference>
<dbReference type="SUPFAM" id="SSF52540">
    <property type="entry name" value="P-loop containing nucleoside triphosphate hydrolases"/>
    <property type="match status" value="1"/>
</dbReference>
<dbReference type="Pfam" id="PF01695">
    <property type="entry name" value="IstB_IS21"/>
    <property type="match status" value="1"/>
</dbReference>
<dbReference type="GO" id="GO:0005524">
    <property type="term" value="F:ATP binding"/>
    <property type="evidence" value="ECO:0007669"/>
    <property type="project" value="UniProtKB-KW"/>
</dbReference>
<comment type="similarity">
    <text evidence="1">Belongs to the IS21/IS1162 putative ATP-binding protein family.</text>
</comment>
<dbReference type="CDD" id="cd00009">
    <property type="entry name" value="AAA"/>
    <property type="match status" value="1"/>
</dbReference>
<dbReference type="Proteomes" id="UP000263232">
    <property type="component" value="Chromosome"/>
</dbReference>
<dbReference type="PANTHER" id="PTHR30050:SF4">
    <property type="entry name" value="ATP-BINDING PROTEIN RV3427C IN INSERTION SEQUENCE-RELATED"/>
    <property type="match status" value="1"/>
</dbReference>
<dbReference type="OrthoDB" id="2052561at2"/>
<dbReference type="EMBL" id="CP023434">
    <property type="protein sequence ID" value="AXY25078.1"/>
    <property type="molecule type" value="Genomic_DNA"/>
</dbReference>
<dbReference type="GO" id="GO:0006260">
    <property type="term" value="P:DNA replication"/>
    <property type="evidence" value="ECO:0007669"/>
    <property type="project" value="TreeGrafter"/>
</dbReference>
<dbReference type="EMBL" id="CP023434">
    <property type="protein sequence ID" value="AXY25764.1"/>
    <property type="molecule type" value="Genomic_DNA"/>
</dbReference>
<dbReference type="KEGG" id="abae:CL176_07000"/>
<dbReference type="EMBL" id="CP023434">
    <property type="protein sequence ID" value="AXY24857.1"/>
    <property type="molecule type" value="Genomic_DNA"/>
</dbReference>
<dbReference type="EMBL" id="CP023434">
    <property type="protein sequence ID" value="AXY25516.1"/>
    <property type="molecule type" value="Genomic_DNA"/>
</dbReference>
<keyword evidence="3 7" id="KW-0067">ATP-binding</keyword>
<dbReference type="KEGG" id="abae:CL176_03005"/>
<gene>
    <name evidence="5" type="ORF">CL176_00920</name>
    <name evidence="6" type="ORF">CL176_01320</name>
    <name evidence="7" type="ORF">CL176_01820</name>
    <name evidence="8" type="ORF">CL176_02420</name>
    <name evidence="9" type="ORF">CL176_02795</name>
    <name evidence="10" type="ORF">CL176_03005</name>
    <name evidence="11" type="ORF">CL176_05640</name>
    <name evidence="12" type="ORF">CL176_07000</name>
    <name evidence="13" type="ORF">CL176_09820</name>
    <name evidence="14" type="ORF">CL176_10255</name>
    <name evidence="15" type="ORF">CL176_10695</name>
</gene>
<keyword evidence="16" id="KW-1185">Reference proteome</keyword>
<dbReference type="KEGG" id="abae:CL176_00920"/>
<dbReference type="EMBL" id="CP023434">
    <property type="protein sequence ID" value="AXY24704.1"/>
    <property type="molecule type" value="Genomic_DNA"/>
</dbReference>
<reference evidence="7 16" key="1">
    <citation type="submission" date="2017-09" db="EMBL/GenBank/DDBJ databases">
        <title>Complete genome sequence of Oxytococcus suis strain ZY16052.</title>
        <authorList>
            <person name="Li F."/>
        </authorList>
    </citation>
    <scope>NUCLEOTIDE SEQUENCE [LARGE SCALE GENOMIC DNA]</scope>
    <source>
        <strain evidence="7 16">ZY16052</strain>
    </source>
</reference>
<dbReference type="KEGG" id="abae:CL176_01320"/>